<evidence type="ECO:0000256" key="4">
    <source>
        <dbReference type="ARBA" id="ARBA00029454"/>
    </source>
</evidence>
<dbReference type="SUPFAM" id="SSF52777">
    <property type="entry name" value="CoA-dependent acyltransferases"/>
    <property type="match status" value="9"/>
</dbReference>
<comment type="caution">
    <text evidence="6">The sequence shown here is derived from an EMBL/GenBank/DDBJ whole genome shotgun (WGS) entry which is preliminary data.</text>
</comment>
<evidence type="ECO:0000256" key="2">
    <source>
        <dbReference type="ARBA" id="ARBA00022553"/>
    </source>
</evidence>
<organism evidence="6 7">
    <name type="scientific">Ophiocordyceps camponoti-floridani</name>
    <dbReference type="NCBI Taxonomy" id="2030778"/>
    <lineage>
        <taxon>Eukaryota</taxon>
        <taxon>Fungi</taxon>
        <taxon>Dikarya</taxon>
        <taxon>Ascomycota</taxon>
        <taxon>Pezizomycotina</taxon>
        <taxon>Sordariomycetes</taxon>
        <taxon>Hypocreomycetidae</taxon>
        <taxon>Hypocreales</taxon>
        <taxon>Ophiocordycipitaceae</taxon>
        <taxon>Ophiocordyceps</taxon>
    </lineage>
</organism>
<feature type="domain" description="Carrier" evidence="5">
    <location>
        <begin position="3978"/>
        <end position="4054"/>
    </location>
</feature>
<dbReference type="GO" id="GO:0031177">
    <property type="term" value="F:phosphopantetheine binding"/>
    <property type="evidence" value="ECO:0007669"/>
    <property type="project" value="InterPro"/>
</dbReference>
<dbReference type="InterPro" id="IPR023213">
    <property type="entry name" value="CAT-like_dom_sf"/>
</dbReference>
<dbReference type="CDD" id="cd05918">
    <property type="entry name" value="A_NRPS_SidN3_like"/>
    <property type="match status" value="4"/>
</dbReference>
<dbReference type="FunFam" id="1.10.1200.10:FF:000005">
    <property type="entry name" value="Nonribosomal peptide synthetase 1"/>
    <property type="match status" value="1"/>
</dbReference>
<keyword evidence="2" id="KW-0597">Phosphoprotein</keyword>
<dbReference type="Pfam" id="PF00550">
    <property type="entry name" value="PP-binding"/>
    <property type="match status" value="4"/>
</dbReference>
<dbReference type="OrthoDB" id="416786at2759"/>
<dbReference type="InterPro" id="IPR001242">
    <property type="entry name" value="Condensation_dom"/>
</dbReference>
<dbReference type="InterPro" id="IPR045851">
    <property type="entry name" value="AMP-bd_C_sf"/>
</dbReference>
<dbReference type="InterPro" id="IPR006162">
    <property type="entry name" value="Ppantetheine_attach_site"/>
</dbReference>
<dbReference type="InterPro" id="IPR010071">
    <property type="entry name" value="AA_adenyl_dom"/>
</dbReference>
<name>A0A8H4Q9W5_9HYPO</name>
<dbReference type="FunFam" id="3.30.559.30:FF:000003">
    <property type="entry name" value="Nonribosomal peptide synthase SidD"/>
    <property type="match status" value="1"/>
</dbReference>
<feature type="domain" description="Carrier" evidence="5">
    <location>
        <begin position="763"/>
        <end position="838"/>
    </location>
</feature>
<dbReference type="CDD" id="cd19545">
    <property type="entry name" value="FUM14_C_NRPS-like"/>
    <property type="match status" value="3"/>
</dbReference>
<dbReference type="PROSITE" id="PS50075">
    <property type="entry name" value="CARRIER"/>
    <property type="match status" value="4"/>
</dbReference>
<dbReference type="SUPFAM" id="SSF56801">
    <property type="entry name" value="Acetyl-CoA synthetase-like"/>
    <property type="match status" value="4"/>
</dbReference>
<dbReference type="InterPro" id="IPR000873">
    <property type="entry name" value="AMP-dep_synth/lig_dom"/>
</dbReference>
<dbReference type="SMART" id="SM00823">
    <property type="entry name" value="PKS_PP"/>
    <property type="match status" value="3"/>
</dbReference>
<keyword evidence="1" id="KW-0596">Phosphopantetheine</keyword>
<feature type="domain" description="Carrier" evidence="5">
    <location>
        <begin position="2913"/>
        <end position="2989"/>
    </location>
</feature>
<dbReference type="Gene3D" id="3.30.559.30">
    <property type="entry name" value="Nonribosomal peptide synthetase, condensation domain"/>
    <property type="match status" value="4"/>
</dbReference>
<dbReference type="Proteomes" id="UP000562929">
    <property type="component" value="Unassembled WGS sequence"/>
</dbReference>
<keyword evidence="7" id="KW-1185">Reference proteome</keyword>
<dbReference type="PANTHER" id="PTHR45527">
    <property type="entry name" value="NONRIBOSOMAL PEPTIDE SYNTHETASE"/>
    <property type="match status" value="1"/>
</dbReference>
<reference evidence="6 7" key="1">
    <citation type="journal article" date="2020" name="G3 (Bethesda)">
        <title>Genetic Underpinnings of Host Manipulation by Ophiocordyceps as Revealed by Comparative Transcriptomics.</title>
        <authorList>
            <person name="Will I."/>
            <person name="Das B."/>
            <person name="Trinh T."/>
            <person name="Brachmann A."/>
            <person name="Ohm R.A."/>
            <person name="de Bekker C."/>
        </authorList>
    </citation>
    <scope>NUCLEOTIDE SEQUENCE [LARGE SCALE GENOMIC DNA]</scope>
    <source>
        <strain evidence="6 7">EC05</strain>
    </source>
</reference>
<dbReference type="FunFam" id="3.30.300.30:FF:000015">
    <property type="entry name" value="Nonribosomal peptide synthase SidD"/>
    <property type="match status" value="4"/>
</dbReference>
<dbReference type="NCBIfam" id="TIGR01733">
    <property type="entry name" value="AA-adenyl-dom"/>
    <property type="match status" value="1"/>
</dbReference>
<dbReference type="Gene3D" id="3.40.50.12780">
    <property type="entry name" value="N-terminal domain of ligase-like"/>
    <property type="match status" value="4"/>
</dbReference>
<comment type="similarity">
    <text evidence="4">Belongs to the NRP synthetase family.</text>
</comment>
<dbReference type="InterPro" id="IPR020806">
    <property type="entry name" value="PKS_PP-bd"/>
</dbReference>
<evidence type="ECO:0000313" key="7">
    <source>
        <dbReference type="Proteomes" id="UP000562929"/>
    </source>
</evidence>
<dbReference type="GO" id="GO:0044550">
    <property type="term" value="P:secondary metabolite biosynthetic process"/>
    <property type="evidence" value="ECO:0007669"/>
    <property type="project" value="TreeGrafter"/>
</dbReference>
<dbReference type="Pfam" id="PF00668">
    <property type="entry name" value="Condensation"/>
    <property type="match status" value="4"/>
</dbReference>
<dbReference type="GO" id="GO:0005737">
    <property type="term" value="C:cytoplasm"/>
    <property type="evidence" value="ECO:0007669"/>
    <property type="project" value="TreeGrafter"/>
</dbReference>
<evidence type="ECO:0000256" key="3">
    <source>
        <dbReference type="ARBA" id="ARBA00022598"/>
    </source>
</evidence>
<dbReference type="NCBIfam" id="NF003417">
    <property type="entry name" value="PRK04813.1"/>
    <property type="match status" value="4"/>
</dbReference>
<dbReference type="InterPro" id="IPR042099">
    <property type="entry name" value="ANL_N_sf"/>
</dbReference>
<dbReference type="EMBL" id="JAACLJ010000002">
    <property type="protein sequence ID" value="KAF4591681.1"/>
    <property type="molecule type" value="Genomic_DNA"/>
</dbReference>
<protein>
    <submittedName>
        <fullName evidence="6">Acetyl-CoA synthetase-like protein</fullName>
    </submittedName>
</protein>
<dbReference type="Gene3D" id="1.10.1200.10">
    <property type="entry name" value="ACP-like"/>
    <property type="match status" value="4"/>
</dbReference>
<keyword evidence="3" id="KW-0436">Ligase</keyword>
<gene>
    <name evidence="6" type="ORF">GQ602_001980</name>
</gene>
<dbReference type="InterPro" id="IPR036736">
    <property type="entry name" value="ACP-like_sf"/>
</dbReference>
<dbReference type="PANTHER" id="PTHR45527:SF16">
    <property type="entry name" value="NONRIBOSOMAL PEPTIDE SYNTHASE ATNA-RELATED"/>
    <property type="match status" value="1"/>
</dbReference>
<proteinExistence type="inferred from homology"/>
<feature type="domain" description="Carrier" evidence="5">
    <location>
        <begin position="1839"/>
        <end position="1915"/>
    </location>
</feature>
<dbReference type="SUPFAM" id="SSF47336">
    <property type="entry name" value="ACP-like"/>
    <property type="match status" value="4"/>
</dbReference>
<dbReference type="Gene3D" id="3.30.559.10">
    <property type="entry name" value="Chloramphenicol acetyltransferase-like domain"/>
    <property type="match status" value="4"/>
</dbReference>
<evidence type="ECO:0000256" key="1">
    <source>
        <dbReference type="ARBA" id="ARBA00022450"/>
    </source>
</evidence>
<evidence type="ECO:0000313" key="6">
    <source>
        <dbReference type="EMBL" id="KAF4591681.1"/>
    </source>
</evidence>
<dbReference type="Gene3D" id="3.30.300.30">
    <property type="match status" value="4"/>
</dbReference>
<evidence type="ECO:0000259" key="5">
    <source>
        <dbReference type="PROSITE" id="PS50075"/>
    </source>
</evidence>
<dbReference type="InterPro" id="IPR009081">
    <property type="entry name" value="PP-bd_ACP"/>
</dbReference>
<dbReference type="Pfam" id="PF00501">
    <property type="entry name" value="AMP-binding"/>
    <property type="match status" value="4"/>
</dbReference>
<dbReference type="GO" id="GO:0043041">
    <property type="term" value="P:amino acid activation for nonribosomal peptide biosynthetic process"/>
    <property type="evidence" value="ECO:0007669"/>
    <property type="project" value="TreeGrafter"/>
</dbReference>
<dbReference type="GO" id="GO:0016874">
    <property type="term" value="F:ligase activity"/>
    <property type="evidence" value="ECO:0007669"/>
    <property type="project" value="UniProtKB-KW"/>
</dbReference>
<sequence>MASNASKEGDESIPSLDMAPCLFPTLNGRGDDLMNSSRCLAVPLPVDGLLAFSEQHRFKLLQATWALVLQSYTGTDSPSFMSRHGGRWLYTCLNLSEDVELLQVVESISTEKVDSSSHGLADRVNTAVEWEYPDVGRRQTQKEPEPRFGVSLHVRGTGEDWIVCLRYRPAMLSESQADEVGSVIAHIVAQMVQGPIRLSAIDTCTPHTVETLKAWNERRPETISRCIHHVVLDNCSAYPDSAAVCAWDGDFSYRDVDNLTATLSRHLIFRGIGAEKFVGIYTDKSKWTVIGILSVLRAGGAFTLLDTSFPASRIAIMCKKLQVELLLCSEERLEEASAFNLPVLQINHELMTRLASETPPTRLELSVSITPQNAALAVFTSGSTGIPKGIVFNHTSVCSGQLATIARVGYGPGTRALQFASYAFDLSVQEHLTPLMAGACVCIPSEMGRKSKLDEAIGQMGVNLAVLTPTVSRLLQPAEVGPLKKLLLAGERLIESDVTAWAGRLQVFNGYGPAECCFYSTFHLFGHDNLGPNVIGHGVGSLCWVVNPSNREKLLPIGGVGELLIQGPIVGRGYVGDKDQTESRFISAPGWRCRFPVLEGYHDKLYCTGDLVQYVGDGTLRYIGRRDSQVKIHGQRLELAEVERGLIEMLPEGYQALATVVHPADDSSPILVGFVLSPAHGGSEGDVFADATPQFRQLAKRIMTDLAGRLPPFMIPSVLIPLTNIPTNRSGKGDRRVLASLASAYTRRELYAFSKDTGDQIQWPTTKNEELLHQAVEQVLGFNDFGMGDNFFSLGGDSVRAMLLARQTREAAGMEVTVENILKSATLSELASNMCPSRESADIAPFSLLSGQDSVEETLSRARSCCRLSSVEDVEDVYPCTALQEGIIALSMSSHEAKYVTSSTYRLPRAVDVQRLKRAWDSVIASNPVLRTRILQSATGQVLQAVLKTAVEWEVVANLAELERLQRQWRVEIGGPLLRLAMVPTSRSNYFSVFISHALYDGWSLPETLKQVEAVYHGETISSKPFKHFVSHVLASDEAQARQFWLESLKHYSTQAFPSAPAGQLQYRPAALQTLRRSLSIPDFRSPDSTLSTAILLAWIVTISQYTGSDDVCFGTTLSGRNAALSGLDRILGPTITTIPLRTQLDRTQTVQHVLSSLHGWLQDSIPHQHLGAQRIASLGTEAAAACRFNNHVVIQPPRSDETSTIFADGDTWEVVDNYMLSLQVTLPKPASDGLCIEVSYDDTAVSQWRMTRIADQFCHNVLQILSNPSKTIQDLDGIDFAGRRTIMDWNRRLPDVVDCCAHDLISRRCLGQAARPAVDAFDGSLTYGQLDEQTTQLAAHLQEKGAGPGTYVMIMLERSIWAVVAILAVMKSGAAFVVVDLLTPNSRLEQIRDETKPILAITSPPNAARAAELHLPAVLAHHGSSWLTADGEQHMFKPPSVSSQDIVYAVFTSGSTGRPKGIAVPHRALATGASISGRSLTLGPASRALHASSYAFDASIAEIIYTLVQGGCVCVPSEADSRNCLEDAIGRFHIDWASLTPSLTRALNPAKMPTIRTLIWGGEAVTRADVEMWPQSMQLINAYGPAECTIDSTFQHNVSLSSPANIGYGFATVTWIVDPDDPTCGSLVPLGAVGELVLEGPVVADGYLNNPSKTASSFVDCPDWLRRLRRGLPGRLYRTGDLVQYSPSGDGSLLYLGRKDNQVKLRGQRLELEEVEQHLLDCLPSAKAVVAEIVKPCDAGAAPALAAFILLDGVSPDETGDEILASGDSPLCAQLGIAEARMASRVPRFMVPGLYLPLLRLPTSVAGKANRRLLREMASALTRKQLKAYSSSALQPQAPSTVKERALQEGVCEVLKLPMSEVGVNSNFFQLGGDSITAMKLAGRLQDAGFSLSVADVFKHGTLESLAATLEEHRFDQDSFAKTIPPFALLPEAQRRDTIQAAARECGVPLDDIEDVYPCTPMQEGLLSLTMKQPGQYVAELAFDLPPDTDLDRVRAAWDAVYAANAILRSRVVTLRSGSGSSLQAVVREPLSWSSTLDPLIVHHGKPLIKVMLDEQDRRLHVWLHHALYDGVSLPILFEQVEAAYQEASLLPSSSFNAFAEYIEKLDVAAGRRFWAKEFRDLDTVLFPISTRLQHVSASASERESLSCSISVPDMNGLEFTLPSVIHAACAATLGHFAHTRDVVYGLTLTGRNAPVAGIDGLVGPTITTVPFRVRLRPSMTARALLSSIQEHLVSIMPYEQMGLQATRSINSECATACDFQCSVVIQPTDDETVKKKRILGDPQTSSDEDSLFSSSPLALEFTVSSDRRSVQMVANFEVSVLDRGDASGFARHLEKTMQQIVTNADSQVQDLQEAGPHDLQRLESCNGSFRPIVDRLVQDLVKEQCRLRPGAEAVSSWDGSWTYGEVEDASSRLSKHLMSRGVSTGPVTAVYMDKSRWIVVAILSVLKSGSACVLLDDGYSEEQMREMLRQTGAASILTSPEKCRMAESIAAGTGAVIMVVSTALLHSPPPSPPHSPKTIHSSDAAFAVFSSPGSAGKVDGIMLDHAAVTTGLRDLCGPHGLDQTSRVLHCSSFASRAGLFEMLGCLAVGGCLCIPSEQDCDVSRLGDYMESCGVNWAGLMSSAADSLEPELVPSLKTLMVRGEAVRSADVNRWAAARNDVRLLNSYGLRGCPMVCAVGRILPEEWTSGLIGPVVGGIGWVVNPDDCSRLCAVGAVGELVIESPIRSRRCAGDDYQLESICIASPPWLSRIRGHGGSRLYRTGDLVQYTSRLDVRYLGRREADVKLSGRRVHLQEMESLLMKHMPSDAVVVVDFVTSPTGSCQLFAFIRLPGQKQATDKKDGSIFTEPDQDFLKLCGAAKQSLSGLLSRDMMPTAFIPLTQVPRTTSGKINRHLLREKARGLRRPDLDLAKQPLSEDEAIMARLWADVLQLPADEFRATDSFFHVGGDSIAAMKLVAAARERGLTVTVPDIFSHPHLADMASAVESWRRQQTWSPDVAPFSLLPGDEREAVLEAAERLCRVQRAEIEDCYPCTPMQEALFSQSMRSNGAFTAHFRYKLEPGVDVSRFETAWERVMERNPVLRTRIVSTRAFYQVVLKRPTAWEVVDEDALEEAASGLCGNDVQLGCPLLRLLICRRSVEPEFCLVIHHALYDGWSLDLVLDQVQRTYKEQPLPVPQAWNCFIRYLDEQDQEAGRKHWLTQLCGATGAVFPSLPAPDYKPFTDCIIRHEVKLEALPDVTRAAVLEFSWAMTASQYCNATGVSYGLVQSGRDVDVQGVESMTGPTIATVPVHLTLHKDEPVMQALRRLQGQRAAATPFQHFGLQNIRRLSRQTEAACRFQSLLLIQHAATAAPDEEAEKLFTPVADGDDEAGNFSAHALEVVCDMTDDGNCVVEFHFDSSVLDSRQARRVLGQYVWFVEQVQSKSTHELSKLHLVSPSAKREMMEWNSELAKVVDGCVHQGIGFHVDAEAVCAWDGSLTYRQLDALSSGLSLQLRGIGVGPETFVPVLCEKSKWVSIAMLAVVRAGGAMVLLDGDDDLPRLRSICRSVEARFVLSSQAFAVMAREIVSSVVIIEQAPSEASSTSIASTVASHNALYAVFDSDSQQGAVVSHGAFLTAFSTQKRSLDVDGEARTLQFAPHVSPTCIVDYLWTFLAGGCVCVASEDGIRHDVAHVVRKFRVSRAEFTPSVMRTLRLDDMPTLTTIVLRHEALSKHEMRAWAAKVRLVHAYGLSETSGYCSLTEAAVDSDPSTIGRAQSLVSWIVDRDNHDLLLPVGSVGELVLEGHALARGHLEGPESASSSSFIHVTPPWLRGSRTDSALLRTGVLARYNPDGSLFCCGRKDAQARIRGHLIDLEEVERQVHEVAVSVRDVVAEIVLSTDKDVGQLLAVFVTGLTAVDDREAAPGFLPASQKHRDEAQRVTEMLNDRLPSNMVPDVIFPLASLPARMKGKTPRQLLRVEAAALTKEQVEQYQPGLSTKRGPESELQKTLQRVVADVLGLDLEDFSIDDSFFRLGGDSIIAIRLVERARSKGFTFRVSDVFQSPKLSDLSRFVASGEERAVTDGRASSSELLGKVDKKEMVMGLAAKGLQFTENDVEAILPVTQAAERYLFQTPEYWIINLRGSMDVEGLERACSDLVLRHGILRSVFVSDQGRFLQLVLARMRTMVRHFQTTLAVADFVQDHRRNDVMKLPTLDLPLTEFLFVQSSSDEEPAKALVLRLSHAQFDGYCLLTLWQDLKQLYEGGSLPPAVPYSLHLQQWKRSHTEDGFAFWRDTLAGSSVARIDNTTFGHEPISPQDSEFVTSSRLVHMGNSLPRNTTAATMVKAAWAVVLARLSGNNDGVFAQASNGRSYDSAKDVVGMCLNFIPVRTSVDAAATVPELVDAMQRQHHRSLSHELIDFDEIVRRSTSWAEGSRHQTVLLHQNLDPDEEFCLGEAEAWVTCCYEWPHPPDEILIESFPKGGGKLLMTMDTRSNVLSKENADAVMERLCRLIELVARED</sequence>
<dbReference type="PROSITE" id="PS00012">
    <property type="entry name" value="PHOSPHOPANTETHEINE"/>
    <property type="match status" value="3"/>
</dbReference>
<accession>A0A8H4Q9W5</accession>